<evidence type="ECO:0000256" key="2">
    <source>
        <dbReference type="ARBA" id="ARBA00022434"/>
    </source>
</evidence>
<dbReference type="InterPro" id="IPR009040">
    <property type="entry name" value="Ferritin-like_diiron"/>
</dbReference>
<dbReference type="RefSeq" id="WP_084274148.1">
    <property type="nucleotide sequence ID" value="NZ_CAJTAP010000009.1"/>
</dbReference>
<comment type="catalytic activity">
    <reaction evidence="8">
        <text>4 Fe(2+) + O2 + 6 H2O = 4 iron(III) oxide-hydroxide + 12 H(+)</text>
        <dbReference type="Rhea" id="RHEA:11972"/>
        <dbReference type="ChEBI" id="CHEBI:15377"/>
        <dbReference type="ChEBI" id="CHEBI:15378"/>
        <dbReference type="ChEBI" id="CHEBI:15379"/>
        <dbReference type="ChEBI" id="CHEBI:29033"/>
        <dbReference type="ChEBI" id="CHEBI:78619"/>
        <dbReference type="EC" id="1.16.3.2"/>
    </reaction>
</comment>
<evidence type="ECO:0000256" key="1">
    <source>
        <dbReference type="ARBA" id="ARBA00006950"/>
    </source>
</evidence>
<dbReference type="PANTHER" id="PTHR11431:SF127">
    <property type="entry name" value="BACTERIAL NON-HEME FERRITIN"/>
    <property type="match status" value="1"/>
</dbReference>
<dbReference type="STRING" id="1796646.A4V02_12685"/>
<dbReference type="GO" id="GO:0006879">
    <property type="term" value="P:intracellular iron ion homeostasis"/>
    <property type="evidence" value="ECO:0007669"/>
    <property type="project" value="UniProtKB-KW"/>
</dbReference>
<feature type="binding site" evidence="7">
    <location>
        <position position="127"/>
    </location>
    <ligand>
        <name>Fe cation</name>
        <dbReference type="ChEBI" id="CHEBI:24875"/>
        <label>1</label>
    </ligand>
</feature>
<dbReference type="EC" id="1.16.3.2" evidence="8"/>
<dbReference type="GO" id="GO:0008198">
    <property type="term" value="F:ferrous iron binding"/>
    <property type="evidence" value="ECO:0007669"/>
    <property type="project" value="TreeGrafter"/>
</dbReference>
<feature type="binding site" evidence="7">
    <location>
        <position position="50"/>
    </location>
    <ligand>
        <name>Fe cation</name>
        <dbReference type="ChEBI" id="CHEBI:24875"/>
        <label>1</label>
    </ligand>
</feature>
<dbReference type="Gene3D" id="1.20.1260.10">
    <property type="match status" value="1"/>
</dbReference>
<evidence type="ECO:0000256" key="5">
    <source>
        <dbReference type="ARBA" id="ARBA00023004"/>
    </source>
</evidence>
<dbReference type="GO" id="GO:0004322">
    <property type="term" value="F:ferroxidase activity"/>
    <property type="evidence" value="ECO:0007669"/>
    <property type="project" value="TreeGrafter"/>
</dbReference>
<dbReference type="GO" id="GO:0005829">
    <property type="term" value="C:cytosol"/>
    <property type="evidence" value="ECO:0007669"/>
    <property type="project" value="TreeGrafter"/>
</dbReference>
<dbReference type="GeneID" id="65537731"/>
<evidence type="ECO:0000313" key="10">
    <source>
        <dbReference type="EMBL" id="ANU64877.2"/>
    </source>
</evidence>
<dbReference type="InterPro" id="IPR008331">
    <property type="entry name" value="Ferritin_DPS_dom"/>
</dbReference>
<keyword evidence="2 8" id="KW-0409">Iron storage</keyword>
<dbReference type="InterPro" id="IPR001519">
    <property type="entry name" value="Ferritin"/>
</dbReference>
<dbReference type="InterPro" id="IPR041719">
    <property type="entry name" value="Ferritin_prok"/>
</dbReference>
<keyword evidence="5 7" id="KW-0408">Iron</keyword>
<dbReference type="GO" id="GO:0042802">
    <property type="term" value="F:identical protein binding"/>
    <property type="evidence" value="ECO:0007669"/>
    <property type="project" value="UniProtKB-ARBA"/>
</dbReference>
<dbReference type="SUPFAM" id="SSF47240">
    <property type="entry name" value="Ferritin-like"/>
    <property type="match status" value="1"/>
</dbReference>
<proteinExistence type="inferred from homology"/>
<dbReference type="Pfam" id="PF00210">
    <property type="entry name" value="Ferritin"/>
    <property type="match status" value="1"/>
</dbReference>
<keyword evidence="4" id="KW-0560">Oxidoreductase</keyword>
<dbReference type="InterPro" id="IPR009078">
    <property type="entry name" value="Ferritin-like_SF"/>
</dbReference>
<dbReference type="KEGG" id="pary:A4V02_12685"/>
<evidence type="ECO:0000313" key="11">
    <source>
        <dbReference type="Proteomes" id="UP000186351"/>
    </source>
</evidence>
<dbReference type="GO" id="GO:0008199">
    <property type="term" value="F:ferric iron binding"/>
    <property type="evidence" value="ECO:0007669"/>
    <property type="project" value="InterPro"/>
</dbReference>
<dbReference type="PROSITE" id="PS50905">
    <property type="entry name" value="FERRITIN_LIKE"/>
    <property type="match status" value="1"/>
</dbReference>
<name>A0A1B1SDI4_9BACT</name>
<protein>
    <recommendedName>
        <fullName evidence="8">Ferritin</fullName>
        <ecNumber evidence="8">1.16.3.2</ecNumber>
    </recommendedName>
</protein>
<evidence type="ECO:0000256" key="8">
    <source>
        <dbReference type="RuleBase" id="RU361145"/>
    </source>
</evidence>
<evidence type="ECO:0000256" key="4">
    <source>
        <dbReference type="ARBA" id="ARBA00023002"/>
    </source>
</evidence>
<dbReference type="GO" id="GO:0006826">
    <property type="term" value="P:iron ion transport"/>
    <property type="evidence" value="ECO:0007669"/>
    <property type="project" value="InterPro"/>
</dbReference>
<comment type="function">
    <text evidence="6">May alleviate iron toxicity in the presence of oxygen.</text>
</comment>
<comment type="similarity">
    <text evidence="1 8">Belongs to the ferritin family. Prokaryotic subfamily.</text>
</comment>
<evidence type="ECO:0000256" key="7">
    <source>
        <dbReference type="PIRSR" id="PIRSR601519-1"/>
    </source>
</evidence>
<evidence type="ECO:0000256" key="6">
    <source>
        <dbReference type="ARBA" id="ARBA00054546"/>
    </source>
</evidence>
<reference evidence="11" key="1">
    <citation type="submission" date="2016-04" db="EMBL/GenBank/DDBJ databases">
        <title>Complete Genome Sequences of Twelve Strains of a Stable Defined Moderately Diverse Mouse Microbiota 2 (sDMDMm2).</title>
        <authorList>
            <person name="Uchimura Y."/>
            <person name="Wyss M."/>
            <person name="Brugiroux S."/>
            <person name="Limenitakis J.P."/>
            <person name="Stecher B."/>
            <person name="McCoy K.D."/>
            <person name="Macpherson A.J."/>
        </authorList>
    </citation>
    <scope>NUCLEOTIDE SEQUENCE [LARGE SCALE GENOMIC DNA]</scope>
    <source>
        <strain evidence="11">YL27</strain>
    </source>
</reference>
<organism evidence="10 11">
    <name type="scientific">Muribaculum intestinale</name>
    <dbReference type="NCBI Taxonomy" id="1796646"/>
    <lineage>
        <taxon>Bacteria</taxon>
        <taxon>Pseudomonadati</taxon>
        <taxon>Bacteroidota</taxon>
        <taxon>Bacteroidia</taxon>
        <taxon>Bacteroidales</taxon>
        <taxon>Muribaculaceae</taxon>
        <taxon>Muribaculum</taxon>
    </lineage>
</organism>
<accession>A0A1B1SDI4</accession>
<dbReference type="CDD" id="cd01055">
    <property type="entry name" value="Nonheme_Ferritin"/>
    <property type="match status" value="1"/>
</dbReference>
<dbReference type="EMBL" id="CP015402">
    <property type="protein sequence ID" value="ANU64877.2"/>
    <property type="molecule type" value="Genomic_DNA"/>
</dbReference>
<dbReference type="Proteomes" id="UP000186351">
    <property type="component" value="Chromosome"/>
</dbReference>
<evidence type="ECO:0000259" key="9">
    <source>
        <dbReference type="PROSITE" id="PS50905"/>
    </source>
</evidence>
<feature type="binding site" evidence="7">
    <location>
        <position position="17"/>
    </location>
    <ligand>
        <name>Fe cation</name>
        <dbReference type="ChEBI" id="CHEBI:24875"/>
        <label>1</label>
    </ligand>
</feature>
<gene>
    <name evidence="10" type="ORF">A4V02_12685</name>
</gene>
<evidence type="ECO:0000256" key="3">
    <source>
        <dbReference type="ARBA" id="ARBA00022723"/>
    </source>
</evidence>
<accession>A0A1Z2XG60</accession>
<comment type="subcellular location">
    <subcellularLocation>
        <location evidence="8">Cytoplasm</location>
    </subcellularLocation>
</comment>
<dbReference type="PANTHER" id="PTHR11431">
    <property type="entry name" value="FERRITIN"/>
    <property type="match status" value="1"/>
</dbReference>
<keyword evidence="8" id="KW-0963">Cytoplasm</keyword>
<keyword evidence="11" id="KW-1185">Reference proteome</keyword>
<keyword evidence="3 7" id="KW-0479">Metal-binding</keyword>
<comment type="function">
    <text evidence="8">Iron-storage protein.</text>
</comment>
<feature type="binding site" evidence="7">
    <location>
        <position position="94"/>
    </location>
    <ligand>
        <name>Fe cation</name>
        <dbReference type="ChEBI" id="CHEBI:24875"/>
        <label>1</label>
    </ligand>
</feature>
<dbReference type="AlphaFoldDB" id="A0A1B1SDI4"/>
<dbReference type="InterPro" id="IPR012347">
    <property type="entry name" value="Ferritin-like"/>
</dbReference>
<dbReference type="OrthoDB" id="9801481at2"/>
<feature type="domain" description="Ferritin-like diiron" evidence="9">
    <location>
        <begin position="1"/>
        <end position="145"/>
    </location>
</feature>
<sequence>MLSQKLQDAINEQINAELWSAYLYLAMSMDAESKGHNGVANWFFIQFKEEQDHARIFMNYLNSRDVKVVLKPIAEVPASWPGVIDMFRQTLEHERKVTAMINNLAAIAKADNDFASVNRLVWFIDEQIEEEETARNLIQATEAVEDNKYGMYMLDKELATRTYNTPSPLASAE</sequence>
<dbReference type="FunFam" id="1.20.1260.10:FF:000001">
    <property type="entry name" value="Non-heme ferritin"/>
    <property type="match status" value="1"/>
</dbReference>
<feature type="binding site" evidence="7">
    <location>
        <position position="53"/>
    </location>
    <ligand>
        <name>Fe cation</name>
        <dbReference type="ChEBI" id="CHEBI:24875"/>
        <label>1</label>
    </ligand>
</feature>